<gene>
    <name evidence="2" type="ORF">PILCRDRAFT_234356</name>
</gene>
<protein>
    <submittedName>
        <fullName evidence="2">Uncharacterized protein</fullName>
    </submittedName>
</protein>
<dbReference type="HOGENOM" id="CLU_1366712_0_0_1"/>
<evidence type="ECO:0000313" key="3">
    <source>
        <dbReference type="Proteomes" id="UP000054166"/>
    </source>
</evidence>
<dbReference type="AlphaFoldDB" id="A0A0C3GAA9"/>
<evidence type="ECO:0000313" key="2">
    <source>
        <dbReference type="EMBL" id="KIM88659.1"/>
    </source>
</evidence>
<organism evidence="2 3">
    <name type="scientific">Piloderma croceum (strain F 1598)</name>
    <dbReference type="NCBI Taxonomy" id="765440"/>
    <lineage>
        <taxon>Eukaryota</taxon>
        <taxon>Fungi</taxon>
        <taxon>Dikarya</taxon>
        <taxon>Basidiomycota</taxon>
        <taxon>Agaricomycotina</taxon>
        <taxon>Agaricomycetes</taxon>
        <taxon>Agaricomycetidae</taxon>
        <taxon>Atheliales</taxon>
        <taxon>Atheliaceae</taxon>
        <taxon>Piloderma</taxon>
    </lineage>
</organism>
<dbReference type="InParanoid" id="A0A0C3GAA9"/>
<feature type="compositionally biased region" description="Basic and acidic residues" evidence="1">
    <location>
        <begin position="155"/>
        <end position="175"/>
    </location>
</feature>
<accession>A0A0C3GAA9</accession>
<feature type="region of interest" description="Disordered" evidence="1">
    <location>
        <begin position="135"/>
        <end position="200"/>
    </location>
</feature>
<dbReference type="OrthoDB" id="205403at2759"/>
<sequence length="200" mass="21275">MDEDDEFGNGTNGARRTSGRRSTRNASGSTNGNDTWSNWRGERRSSRLGAPPEVQLDDFPRKRARTEESTGSISSADFSHDRYSSGTPMGETSGAGSTKKHGAASVKPTEIAMEQVGGKKKSKFWFYAVEPIPAHAGQAGQAAASTTNGASSSEMDDHPTNGHVRPPDKENRSQEDSASGIDMDVDRSLEGSLSPAPMSP</sequence>
<feature type="compositionally biased region" description="Low complexity" evidence="1">
    <location>
        <begin position="135"/>
        <end position="153"/>
    </location>
</feature>
<reference evidence="3" key="2">
    <citation type="submission" date="2015-01" db="EMBL/GenBank/DDBJ databases">
        <title>Evolutionary Origins and Diversification of the Mycorrhizal Mutualists.</title>
        <authorList>
            <consortium name="DOE Joint Genome Institute"/>
            <consortium name="Mycorrhizal Genomics Consortium"/>
            <person name="Kohler A."/>
            <person name="Kuo A."/>
            <person name="Nagy L.G."/>
            <person name="Floudas D."/>
            <person name="Copeland A."/>
            <person name="Barry K.W."/>
            <person name="Cichocki N."/>
            <person name="Veneault-Fourrey C."/>
            <person name="LaButti K."/>
            <person name="Lindquist E.A."/>
            <person name="Lipzen A."/>
            <person name="Lundell T."/>
            <person name="Morin E."/>
            <person name="Murat C."/>
            <person name="Riley R."/>
            <person name="Ohm R."/>
            <person name="Sun H."/>
            <person name="Tunlid A."/>
            <person name="Henrissat B."/>
            <person name="Grigoriev I.V."/>
            <person name="Hibbett D.S."/>
            <person name="Martin F."/>
        </authorList>
    </citation>
    <scope>NUCLEOTIDE SEQUENCE [LARGE SCALE GENOMIC DNA]</scope>
    <source>
        <strain evidence="3">F 1598</strain>
    </source>
</reference>
<proteinExistence type="predicted"/>
<evidence type="ECO:0000256" key="1">
    <source>
        <dbReference type="SAM" id="MobiDB-lite"/>
    </source>
</evidence>
<feature type="region of interest" description="Disordered" evidence="1">
    <location>
        <begin position="1"/>
        <end position="111"/>
    </location>
</feature>
<reference evidence="2 3" key="1">
    <citation type="submission" date="2014-04" db="EMBL/GenBank/DDBJ databases">
        <authorList>
            <consortium name="DOE Joint Genome Institute"/>
            <person name="Kuo A."/>
            <person name="Tarkka M."/>
            <person name="Buscot F."/>
            <person name="Kohler A."/>
            <person name="Nagy L.G."/>
            <person name="Floudas D."/>
            <person name="Copeland A."/>
            <person name="Barry K.W."/>
            <person name="Cichocki N."/>
            <person name="Veneault-Fourrey C."/>
            <person name="LaButti K."/>
            <person name="Lindquist E.A."/>
            <person name="Lipzen A."/>
            <person name="Lundell T."/>
            <person name="Morin E."/>
            <person name="Murat C."/>
            <person name="Sun H."/>
            <person name="Tunlid A."/>
            <person name="Henrissat B."/>
            <person name="Grigoriev I.V."/>
            <person name="Hibbett D.S."/>
            <person name="Martin F."/>
            <person name="Nordberg H.P."/>
            <person name="Cantor M.N."/>
            <person name="Hua S.X."/>
        </authorList>
    </citation>
    <scope>NUCLEOTIDE SEQUENCE [LARGE SCALE GENOMIC DNA]</scope>
    <source>
        <strain evidence="2 3">F 1598</strain>
    </source>
</reference>
<dbReference type="Proteomes" id="UP000054166">
    <property type="component" value="Unassembled WGS sequence"/>
</dbReference>
<feature type="compositionally biased region" description="Basic and acidic residues" evidence="1">
    <location>
        <begin position="58"/>
        <end position="68"/>
    </location>
</feature>
<keyword evidence="3" id="KW-1185">Reference proteome</keyword>
<name>A0A0C3GAA9_PILCF</name>
<dbReference type="EMBL" id="KN832976">
    <property type="protein sequence ID" value="KIM88659.1"/>
    <property type="molecule type" value="Genomic_DNA"/>
</dbReference>